<feature type="chain" id="PRO_5003094479" description="CARDB domain-containing protein" evidence="1">
    <location>
        <begin position="28"/>
        <end position="454"/>
    </location>
</feature>
<dbReference type="Proteomes" id="UP000000378">
    <property type="component" value="Chromosome"/>
</dbReference>
<keyword evidence="1" id="KW-0732">Signal</keyword>
<evidence type="ECO:0008006" key="4">
    <source>
        <dbReference type="Google" id="ProtNLM"/>
    </source>
</evidence>
<name>D7CQ02_SYNLT</name>
<dbReference type="InterPro" id="IPR013783">
    <property type="entry name" value="Ig-like_fold"/>
</dbReference>
<dbReference type="AlphaFoldDB" id="D7CQ02"/>
<dbReference type="eggNOG" id="ENOG50343T0">
    <property type="taxonomic scope" value="Bacteria"/>
</dbReference>
<dbReference type="Gene3D" id="2.60.40.10">
    <property type="entry name" value="Immunoglobulins"/>
    <property type="match status" value="1"/>
</dbReference>
<dbReference type="EMBL" id="CP002048">
    <property type="protein sequence ID" value="ADI02780.1"/>
    <property type="molecule type" value="Genomic_DNA"/>
</dbReference>
<feature type="signal peptide" evidence="1">
    <location>
        <begin position="1"/>
        <end position="27"/>
    </location>
</feature>
<dbReference type="OrthoDB" id="1788793at2"/>
<dbReference type="RefSeq" id="WP_013176182.1">
    <property type="nucleotide sequence ID" value="NC_014220.1"/>
</dbReference>
<dbReference type="KEGG" id="slp:Slip_2033"/>
<proteinExistence type="predicted"/>
<evidence type="ECO:0000256" key="1">
    <source>
        <dbReference type="SAM" id="SignalP"/>
    </source>
</evidence>
<reference evidence="3" key="1">
    <citation type="journal article" date="2010" name="Stand. Genomic Sci.">
        <title>Complete genome sequence of Syntrophothermus lipocalidus type strain (TGB-C1T).</title>
        <authorList>
            <consortium name="US DOE Joint Genome Institute (JGI-PGF)"/>
            <person name="Djao O."/>
            <person name="Zhang X."/>
            <person name="Lucas S."/>
            <person name="Lapidus A."/>
            <person name="Glavina Del Rio T."/>
            <person name="Nolan M."/>
            <person name="Tice H."/>
            <person name="Cheng J."/>
            <person name="Han C."/>
            <person name="Tapia R."/>
            <person name="Goodwin L."/>
            <person name="Pitluck S."/>
            <person name="Liolios K."/>
            <person name="Ivanova N."/>
            <person name="Mavromatis K."/>
            <person name="Mikhailova N."/>
            <person name="Ovchinnikova G."/>
            <person name="Pati A."/>
            <person name="Brambilla E."/>
            <person name="Chen A."/>
            <person name="Palaniappan K."/>
            <person name="Land M."/>
            <person name="Hauser L."/>
            <person name="Chang Y."/>
            <person name="Jeffries C."/>
            <person name="Rohde M."/>
            <person name="Sikorski J."/>
            <person name="Spring S."/>
            <person name="Goker M."/>
            <person name="Detter J."/>
            <person name="Woyke T."/>
            <person name="Bristow J."/>
            <person name="Eisen J."/>
            <person name="Markowitz V."/>
            <person name="Hugenholtz P."/>
            <person name="Kyrpides N."/>
            <person name="Klenk H."/>
        </authorList>
    </citation>
    <scope>NUCLEOTIDE SEQUENCE [LARGE SCALE GENOMIC DNA]</scope>
    <source>
        <strain evidence="3">DSM 12680 / TGB-C1</strain>
    </source>
</reference>
<keyword evidence="3" id="KW-1185">Reference proteome</keyword>
<dbReference type="STRING" id="643648.Slip_2033"/>
<reference evidence="2 3" key="2">
    <citation type="journal article" date="2010" name="Stand. Genomic Sci.">
        <title>Complete genome sequence of Syntrophothermus lipocalidus type strain (TGB-C1).</title>
        <authorList>
            <person name="Djao O.D."/>
            <person name="Zhang X."/>
            <person name="Lucas S."/>
            <person name="Lapidus A."/>
            <person name="Del Rio T.G."/>
            <person name="Nolan M."/>
            <person name="Tice H."/>
            <person name="Cheng J.F."/>
            <person name="Han C."/>
            <person name="Tapia R."/>
            <person name="Goodwin L."/>
            <person name="Pitluck S."/>
            <person name="Liolios K."/>
            <person name="Ivanova N."/>
            <person name="Mavromatis K."/>
            <person name="Mikhailova N."/>
            <person name="Ovchinnikova G."/>
            <person name="Pati A."/>
            <person name="Brambilla E."/>
            <person name="Chen A."/>
            <person name="Palaniappan K."/>
            <person name="Land M."/>
            <person name="Hauser L."/>
            <person name="Chang Y.J."/>
            <person name="Jeffries C.D."/>
            <person name="Rohde M."/>
            <person name="Sikorski J."/>
            <person name="Spring S."/>
            <person name="Goker M."/>
            <person name="Detter J.C."/>
            <person name="Woyke T."/>
            <person name="Bristow J."/>
            <person name="Eisen J.A."/>
            <person name="Markowitz V."/>
            <person name="Hugenholtz P."/>
            <person name="Kyrpides N.C."/>
            <person name="Klenk H.P."/>
        </authorList>
    </citation>
    <scope>NUCLEOTIDE SEQUENCE [LARGE SCALE GENOMIC DNA]</scope>
    <source>
        <strain evidence="3">DSM 12680 / TGB-C1</strain>
    </source>
</reference>
<organism evidence="2 3">
    <name type="scientific">Syntrophothermus lipocalidus (strain DSM 12680 / TGB-C1)</name>
    <dbReference type="NCBI Taxonomy" id="643648"/>
    <lineage>
        <taxon>Bacteria</taxon>
        <taxon>Bacillati</taxon>
        <taxon>Bacillota</taxon>
        <taxon>Clostridia</taxon>
        <taxon>Eubacteriales</taxon>
        <taxon>Syntrophomonadaceae</taxon>
        <taxon>Syntrophothermus</taxon>
    </lineage>
</organism>
<gene>
    <name evidence="2" type="ordered locus">Slip_2033</name>
</gene>
<evidence type="ECO:0000313" key="3">
    <source>
        <dbReference type="Proteomes" id="UP000000378"/>
    </source>
</evidence>
<dbReference type="HOGENOM" id="CLU_602575_0_0_9"/>
<accession>D7CQ02</accession>
<evidence type="ECO:0000313" key="2">
    <source>
        <dbReference type="EMBL" id="ADI02780.1"/>
    </source>
</evidence>
<protein>
    <recommendedName>
        <fullName evidence="4">CARDB domain-containing protein</fullName>
    </recommendedName>
</protein>
<sequence>MRLVKKSLNCLLAAAMLLAVFVMPVRAVVVGQNGVMLETVVQSQTEDLYVDRDMKTGVVRSISYDIASTYSTAGIRYRTTAVTIQFPGIPGEVIIPVKDQLLTYNQALKSSPGFKYGQTYYSQVTISRDAIINAAPEQYRETVKKALDNPEAVGTVKTGAHIEIYDVKTDKVLAVLTSPEDVLRQTIMPQHRADMVTRWQNLDLTAGKRIQAVQMPDISVRSDKDVYTGAPGSTVNIIVAVKNEGNIPTVTDFGARWQSDDWSKKIFSRTNINLNPGDDPHYTIPVTVPTTEKKLVLRANIDGNTPPNEATLDNNTKVVTIKPAQVDLKVTITPVRNPVPIAWNSSHGKITANVQVTRKDSGEPVPARLTITGPGGTKTLNFTSIPGQAYGNYYTFDRAVPGTYTITAEVWPTQGQDANPADNKASCQIQVIKKQAPITDVPREPDIHGELGGM</sequence>